<evidence type="ECO:0000256" key="1">
    <source>
        <dbReference type="SAM" id="Phobius"/>
    </source>
</evidence>
<keyword evidence="1" id="KW-0472">Membrane</keyword>
<reference evidence="2 3" key="1">
    <citation type="journal article" date="2019" name="PLoS Biol.">
        <title>Sex chromosomes control vertical transmission of feminizing Wolbachia symbionts in an isopod.</title>
        <authorList>
            <person name="Becking T."/>
            <person name="Chebbi M.A."/>
            <person name="Giraud I."/>
            <person name="Moumen B."/>
            <person name="Laverre T."/>
            <person name="Caubet Y."/>
            <person name="Peccoud J."/>
            <person name="Gilbert C."/>
            <person name="Cordaux R."/>
        </authorList>
    </citation>
    <scope>NUCLEOTIDE SEQUENCE [LARGE SCALE GENOMIC DNA]</scope>
    <source>
        <strain evidence="2">ANa2</strain>
        <tissue evidence="2">Whole body excluding digestive tract and cuticle</tissue>
    </source>
</reference>
<comment type="caution">
    <text evidence="2">The sequence shown here is derived from an EMBL/GenBank/DDBJ whole genome shotgun (WGS) entry which is preliminary data.</text>
</comment>
<sequence>MYMKFVNFHPLMNSATLGISPKDLGKFLELVGAFDIVLVGIFFCFSEGHFGYIWEVYIF</sequence>
<name>A0A5N5SQZ0_9CRUS</name>
<evidence type="ECO:0000313" key="2">
    <source>
        <dbReference type="EMBL" id="KAB7496208.1"/>
    </source>
</evidence>
<dbReference type="AlphaFoldDB" id="A0A5N5SQZ0"/>
<protein>
    <submittedName>
        <fullName evidence="2">Uncharacterized protein</fullName>
    </submittedName>
</protein>
<keyword evidence="1" id="KW-1133">Transmembrane helix</keyword>
<organism evidence="2 3">
    <name type="scientific">Armadillidium nasatum</name>
    <dbReference type="NCBI Taxonomy" id="96803"/>
    <lineage>
        <taxon>Eukaryota</taxon>
        <taxon>Metazoa</taxon>
        <taxon>Ecdysozoa</taxon>
        <taxon>Arthropoda</taxon>
        <taxon>Crustacea</taxon>
        <taxon>Multicrustacea</taxon>
        <taxon>Malacostraca</taxon>
        <taxon>Eumalacostraca</taxon>
        <taxon>Peracarida</taxon>
        <taxon>Isopoda</taxon>
        <taxon>Oniscidea</taxon>
        <taxon>Crinocheta</taxon>
        <taxon>Armadillidiidae</taxon>
        <taxon>Armadillidium</taxon>
    </lineage>
</organism>
<evidence type="ECO:0000313" key="3">
    <source>
        <dbReference type="Proteomes" id="UP000326759"/>
    </source>
</evidence>
<accession>A0A5N5SQZ0</accession>
<keyword evidence="1" id="KW-0812">Transmembrane</keyword>
<dbReference type="OrthoDB" id="424586at2759"/>
<gene>
    <name evidence="2" type="ORF">Anas_07990</name>
</gene>
<keyword evidence="3" id="KW-1185">Reference proteome</keyword>
<proteinExistence type="predicted"/>
<dbReference type="EMBL" id="SEYY01021620">
    <property type="protein sequence ID" value="KAB7496208.1"/>
    <property type="molecule type" value="Genomic_DNA"/>
</dbReference>
<dbReference type="Proteomes" id="UP000326759">
    <property type="component" value="Unassembled WGS sequence"/>
</dbReference>
<feature type="transmembrane region" description="Helical" evidence="1">
    <location>
        <begin position="27"/>
        <end position="45"/>
    </location>
</feature>